<name>A0ABS8VCC9_DATST</name>
<reference evidence="1 2" key="1">
    <citation type="journal article" date="2021" name="BMC Genomics">
        <title>Datura genome reveals duplications of psychoactive alkaloid biosynthetic genes and high mutation rate following tissue culture.</title>
        <authorList>
            <person name="Rajewski A."/>
            <person name="Carter-House D."/>
            <person name="Stajich J."/>
            <person name="Litt A."/>
        </authorList>
    </citation>
    <scope>NUCLEOTIDE SEQUENCE [LARGE SCALE GENOMIC DNA]</scope>
    <source>
        <strain evidence="1">AR-01</strain>
    </source>
</reference>
<gene>
    <name evidence="1" type="ORF">HAX54_032158</name>
</gene>
<accession>A0ABS8VCC9</accession>
<evidence type="ECO:0000313" key="1">
    <source>
        <dbReference type="EMBL" id="MCD9644142.1"/>
    </source>
</evidence>
<feature type="non-terminal residue" evidence="1">
    <location>
        <position position="1"/>
    </location>
</feature>
<protein>
    <submittedName>
        <fullName evidence="1">Uncharacterized protein</fullName>
    </submittedName>
</protein>
<dbReference type="Proteomes" id="UP000823775">
    <property type="component" value="Unassembled WGS sequence"/>
</dbReference>
<comment type="caution">
    <text evidence="1">The sequence shown here is derived from an EMBL/GenBank/DDBJ whole genome shotgun (WGS) entry which is preliminary data.</text>
</comment>
<dbReference type="EMBL" id="JACEIK010004091">
    <property type="protein sequence ID" value="MCD9644142.1"/>
    <property type="molecule type" value="Genomic_DNA"/>
</dbReference>
<keyword evidence="2" id="KW-1185">Reference proteome</keyword>
<organism evidence="1 2">
    <name type="scientific">Datura stramonium</name>
    <name type="common">Jimsonweed</name>
    <name type="synonym">Common thornapple</name>
    <dbReference type="NCBI Taxonomy" id="4076"/>
    <lineage>
        <taxon>Eukaryota</taxon>
        <taxon>Viridiplantae</taxon>
        <taxon>Streptophyta</taxon>
        <taxon>Embryophyta</taxon>
        <taxon>Tracheophyta</taxon>
        <taxon>Spermatophyta</taxon>
        <taxon>Magnoliopsida</taxon>
        <taxon>eudicotyledons</taxon>
        <taxon>Gunneridae</taxon>
        <taxon>Pentapetalae</taxon>
        <taxon>asterids</taxon>
        <taxon>lamiids</taxon>
        <taxon>Solanales</taxon>
        <taxon>Solanaceae</taxon>
        <taxon>Solanoideae</taxon>
        <taxon>Datureae</taxon>
        <taxon>Datura</taxon>
    </lineage>
</organism>
<proteinExistence type="predicted"/>
<sequence>DIKQIFGAAVSDLHKCNGTLATLVSNMEDLKKQLTHIQLEGVKSFNKVLRQVDSIAARAKISYNELVVAVQNSYSSLSTNF</sequence>
<evidence type="ECO:0000313" key="2">
    <source>
        <dbReference type="Proteomes" id="UP000823775"/>
    </source>
</evidence>